<evidence type="ECO:0000256" key="2">
    <source>
        <dbReference type="ARBA" id="ARBA00023125"/>
    </source>
</evidence>
<dbReference type="CDD" id="cd06170">
    <property type="entry name" value="LuxR_C_like"/>
    <property type="match status" value="1"/>
</dbReference>
<dbReference type="InterPro" id="IPR036388">
    <property type="entry name" value="WH-like_DNA-bd_sf"/>
</dbReference>
<keyword evidence="1" id="KW-0805">Transcription regulation</keyword>
<dbReference type="EMBL" id="CP029449">
    <property type="protein sequence ID" value="AWL71086.1"/>
    <property type="molecule type" value="Genomic_DNA"/>
</dbReference>
<reference evidence="6 7" key="1">
    <citation type="submission" date="2018-05" db="EMBL/GenBank/DDBJ databases">
        <title>Klebsiella quasipneumonaiae provides a window into carbapenemase gene transfer, plasmid rearrangements and nosocomial acquisition from the hospital environment.</title>
        <authorList>
            <person name="Mathers A.J."/>
            <person name="Vegesana K."/>
            <person name="Stoesser N."/>
            <person name="Crook D."/>
            <person name="Vaughan A."/>
            <person name="Barry K."/>
            <person name="Parikh H."/>
            <person name="Sebra R."/>
            <person name="Kotay S."/>
            <person name="Walker A.S."/>
            <person name="Sheppard A.E."/>
        </authorList>
    </citation>
    <scope>NUCLEOTIDE SEQUENCE [LARGE SCALE GENOMIC DNA]</scope>
    <source>
        <strain evidence="6 7">CAV1761</strain>
    </source>
</reference>
<dbReference type="Gene3D" id="1.10.10.10">
    <property type="entry name" value="Winged helix-like DNA-binding domain superfamily/Winged helix DNA-binding domain"/>
    <property type="match status" value="1"/>
</dbReference>
<dbReference type="SUPFAM" id="SSF46894">
    <property type="entry name" value="C-terminal effector domain of the bipartite response regulators"/>
    <property type="match status" value="1"/>
</dbReference>
<evidence type="ECO:0000256" key="1">
    <source>
        <dbReference type="ARBA" id="ARBA00023015"/>
    </source>
</evidence>
<accession>A0AB33FWY5</accession>
<keyword evidence="3" id="KW-0010">Activator</keyword>
<dbReference type="InterPro" id="IPR000792">
    <property type="entry name" value="Tscrpt_reg_LuxR_C"/>
</dbReference>
<name>A0AB33FWY5_SERMA</name>
<evidence type="ECO:0000256" key="3">
    <source>
        <dbReference type="ARBA" id="ARBA00023159"/>
    </source>
</evidence>
<protein>
    <submittedName>
        <fullName evidence="6">LuxR family transcriptional regulator</fullName>
    </submittedName>
</protein>
<dbReference type="InterPro" id="IPR016032">
    <property type="entry name" value="Sig_transdc_resp-reg_C-effctor"/>
</dbReference>
<evidence type="ECO:0000259" key="5">
    <source>
        <dbReference type="PROSITE" id="PS50043"/>
    </source>
</evidence>
<dbReference type="SMART" id="SM00421">
    <property type="entry name" value="HTH_LUXR"/>
    <property type="match status" value="1"/>
</dbReference>
<dbReference type="Pfam" id="PF00196">
    <property type="entry name" value="GerE"/>
    <property type="match status" value="1"/>
</dbReference>
<dbReference type="AlphaFoldDB" id="A0AB33FWY5"/>
<feature type="domain" description="HTH luxR-type" evidence="5">
    <location>
        <begin position="125"/>
        <end position="190"/>
    </location>
</feature>
<organism evidence="6 7">
    <name type="scientific">Serratia marcescens</name>
    <dbReference type="NCBI Taxonomy" id="615"/>
    <lineage>
        <taxon>Bacteria</taxon>
        <taxon>Pseudomonadati</taxon>
        <taxon>Pseudomonadota</taxon>
        <taxon>Gammaproteobacteria</taxon>
        <taxon>Enterobacterales</taxon>
        <taxon>Yersiniaceae</taxon>
        <taxon>Serratia</taxon>
    </lineage>
</organism>
<sequence length="199" mass="22926">MTIVILVADSYFALGLEALLYHYFTLRCIPVRFLPEQCSGEAQLLFQSKGVSRSRQFCRQYHLGHRQRVITVLDTPRARYYQPPQQPCLSEQSVIEHHIGVKALLLDVERVLALPAEPPPPAQQCPRCARALTRREWQVLTLLRCQQSVGDIARHLGLSPKTVYTYKRCTMHKLGFTRNTELYHWLINGGLDTERKEIA</sequence>
<dbReference type="GO" id="GO:0006355">
    <property type="term" value="P:regulation of DNA-templated transcription"/>
    <property type="evidence" value="ECO:0007669"/>
    <property type="project" value="InterPro"/>
</dbReference>
<keyword evidence="2" id="KW-0238">DNA-binding</keyword>
<evidence type="ECO:0000313" key="7">
    <source>
        <dbReference type="Proteomes" id="UP000245399"/>
    </source>
</evidence>
<evidence type="ECO:0000313" key="6">
    <source>
        <dbReference type="EMBL" id="AWL71086.1"/>
    </source>
</evidence>
<proteinExistence type="predicted"/>
<dbReference type="Proteomes" id="UP000245399">
    <property type="component" value="Chromosome"/>
</dbReference>
<dbReference type="GO" id="GO:0003677">
    <property type="term" value="F:DNA binding"/>
    <property type="evidence" value="ECO:0007669"/>
    <property type="project" value="UniProtKB-KW"/>
</dbReference>
<evidence type="ECO:0000256" key="4">
    <source>
        <dbReference type="ARBA" id="ARBA00023163"/>
    </source>
</evidence>
<dbReference type="PANTHER" id="PTHR44688:SF16">
    <property type="entry name" value="DNA-BINDING TRANSCRIPTIONAL ACTIVATOR DEVR_DOSR"/>
    <property type="match status" value="1"/>
</dbReference>
<dbReference type="PROSITE" id="PS50043">
    <property type="entry name" value="HTH_LUXR_2"/>
    <property type="match status" value="1"/>
</dbReference>
<keyword evidence="4" id="KW-0804">Transcription</keyword>
<dbReference type="PANTHER" id="PTHR44688">
    <property type="entry name" value="DNA-BINDING TRANSCRIPTIONAL ACTIVATOR DEVR_DOSR"/>
    <property type="match status" value="1"/>
</dbReference>
<gene>
    <name evidence="6" type="ORF">DKC05_27280</name>
</gene>